<dbReference type="Proteomes" id="UP000230069">
    <property type="component" value="Unassembled WGS sequence"/>
</dbReference>
<protein>
    <submittedName>
        <fullName evidence="2">Uncharacterized protein</fullName>
    </submittedName>
</protein>
<feature type="signal peptide" evidence="1">
    <location>
        <begin position="1"/>
        <end position="21"/>
    </location>
</feature>
<gene>
    <name evidence="2" type="ORF">AQUCO_10700002v1</name>
</gene>
<dbReference type="EMBL" id="KZ305123">
    <property type="protein sequence ID" value="PIA25851.1"/>
    <property type="molecule type" value="Genomic_DNA"/>
</dbReference>
<organism evidence="2 3">
    <name type="scientific">Aquilegia coerulea</name>
    <name type="common">Rocky mountain columbine</name>
    <dbReference type="NCBI Taxonomy" id="218851"/>
    <lineage>
        <taxon>Eukaryota</taxon>
        <taxon>Viridiplantae</taxon>
        <taxon>Streptophyta</taxon>
        <taxon>Embryophyta</taxon>
        <taxon>Tracheophyta</taxon>
        <taxon>Spermatophyta</taxon>
        <taxon>Magnoliopsida</taxon>
        <taxon>Ranunculales</taxon>
        <taxon>Ranunculaceae</taxon>
        <taxon>Thalictroideae</taxon>
        <taxon>Aquilegia</taxon>
    </lineage>
</organism>
<keyword evidence="3" id="KW-1185">Reference proteome</keyword>
<feature type="chain" id="PRO_5013875457" evidence="1">
    <location>
        <begin position="22"/>
        <end position="138"/>
    </location>
</feature>
<reference evidence="2 3" key="1">
    <citation type="submission" date="2017-09" db="EMBL/GenBank/DDBJ databases">
        <title>WGS assembly of Aquilegia coerulea Goldsmith.</title>
        <authorList>
            <person name="Hodges S."/>
            <person name="Kramer E."/>
            <person name="Nordborg M."/>
            <person name="Tomkins J."/>
            <person name="Borevitz J."/>
            <person name="Derieg N."/>
            <person name="Yan J."/>
            <person name="Mihaltcheva S."/>
            <person name="Hayes R.D."/>
            <person name="Rokhsar D."/>
        </authorList>
    </citation>
    <scope>NUCLEOTIDE SEQUENCE [LARGE SCALE GENOMIC DNA]</scope>
    <source>
        <strain evidence="3">cv. Goldsmith</strain>
    </source>
</reference>
<evidence type="ECO:0000313" key="2">
    <source>
        <dbReference type="EMBL" id="PIA25851.1"/>
    </source>
</evidence>
<evidence type="ECO:0000256" key="1">
    <source>
        <dbReference type="SAM" id="SignalP"/>
    </source>
</evidence>
<dbReference type="OrthoDB" id="19419at2759"/>
<proteinExistence type="predicted"/>
<accession>A0A2G5C3M8</accession>
<keyword evidence="1" id="KW-0732">Signal</keyword>
<sequence length="138" mass="16271">MISHHTSICICICLVSVVTDSRKVRVYNQGLFLEIKLSTMEARDQLEEIHADILKKEALFVEERNRWVADHQDLYTTDMNTCFAEKCHWETEFKKTHLKPLYRKRYIAAKNVPTFWMVAMIGDKTIHKRVCNSSANFF</sequence>
<name>A0A2G5C3M8_AQUCA</name>
<dbReference type="AlphaFoldDB" id="A0A2G5C3M8"/>
<dbReference type="InParanoid" id="A0A2G5C3M8"/>
<evidence type="ECO:0000313" key="3">
    <source>
        <dbReference type="Proteomes" id="UP000230069"/>
    </source>
</evidence>